<evidence type="ECO:0000259" key="1">
    <source>
        <dbReference type="Pfam" id="PF13456"/>
    </source>
</evidence>
<reference evidence="2 3" key="1">
    <citation type="journal article" date="2019" name="Genome Biol. Evol.">
        <title>Insights into the evolution of the New World diploid cottons (Gossypium, subgenus Houzingenia) based on genome sequencing.</title>
        <authorList>
            <person name="Grover C.E."/>
            <person name="Arick M.A. 2nd"/>
            <person name="Thrash A."/>
            <person name="Conover J.L."/>
            <person name="Sanders W.S."/>
            <person name="Peterson D.G."/>
            <person name="Frelichowski J.E."/>
            <person name="Scheffler J.A."/>
            <person name="Scheffler B.E."/>
            <person name="Wendel J.F."/>
        </authorList>
    </citation>
    <scope>NUCLEOTIDE SEQUENCE [LARGE SCALE GENOMIC DNA]</scope>
    <source>
        <strain evidence="2">8</strain>
        <tissue evidence="2">Leaf</tissue>
    </source>
</reference>
<evidence type="ECO:0000313" key="2">
    <source>
        <dbReference type="EMBL" id="MBA0602905.1"/>
    </source>
</evidence>
<dbReference type="Proteomes" id="UP000593578">
    <property type="component" value="Unassembled WGS sequence"/>
</dbReference>
<dbReference type="Gene3D" id="3.30.420.10">
    <property type="entry name" value="Ribonuclease H-like superfamily/Ribonuclease H"/>
    <property type="match status" value="1"/>
</dbReference>
<dbReference type="GO" id="GO:0004523">
    <property type="term" value="F:RNA-DNA hybrid ribonuclease activity"/>
    <property type="evidence" value="ECO:0007669"/>
    <property type="project" value="InterPro"/>
</dbReference>
<comment type="caution">
    <text evidence="2">The sequence shown here is derived from an EMBL/GenBank/DDBJ whole genome shotgun (WGS) entry which is preliminary data.</text>
</comment>
<name>A0A7J8QN24_GOSRA</name>
<sequence>MGQCHQIVPTILLEECLEIQMQNWLCGYSMMIGKDTIFRIEARSILEGLHIAWEKEFRQLDLECDNALLVESLLDGGAANSKMVELRLIHQLLCRSWK</sequence>
<dbReference type="CDD" id="cd06222">
    <property type="entry name" value="RNase_H_like"/>
    <property type="match status" value="1"/>
</dbReference>
<feature type="non-terminal residue" evidence="2">
    <location>
        <position position="98"/>
    </location>
</feature>
<protein>
    <recommendedName>
        <fullName evidence="1">RNase H type-1 domain-containing protein</fullName>
    </recommendedName>
</protein>
<evidence type="ECO:0000313" key="3">
    <source>
        <dbReference type="Proteomes" id="UP000593578"/>
    </source>
</evidence>
<proteinExistence type="predicted"/>
<dbReference type="InterPro" id="IPR044730">
    <property type="entry name" value="RNase_H-like_dom_plant"/>
</dbReference>
<dbReference type="AlphaFoldDB" id="A0A7J8QN24"/>
<dbReference type="Pfam" id="PF13456">
    <property type="entry name" value="RVT_3"/>
    <property type="match status" value="1"/>
</dbReference>
<dbReference type="InterPro" id="IPR053151">
    <property type="entry name" value="RNase_H-like"/>
</dbReference>
<dbReference type="InterPro" id="IPR036397">
    <property type="entry name" value="RNaseH_sf"/>
</dbReference>
<accession>A0A7J8QN24</accession>
<dbReference type="GO" id="GO:0003676">
    <property type="term" value="F:nucleic acid binding"/>
    <property type="evidence" value="ECO:0007669"/>
    <property type="project" value="InterPro"/>
</dbReference>
<gene>
    <name evidence="2" type="ORF">Gorai_003068</name>
</gene>
<dbReference type="InterPro" id="IPR002156">
    <property type="entry name" value="RNaseH_domain"/>
</dbReference>
<dbReference type="PANTHER" id="PTHR47723">
    <property type="entry name" value="OS05G0353850 PROTEIN"/>
    <property type="match status" value="1"/>
</dbReference>
<organism evidence="2 3">
    <name type="scientific">Gossypium raimondii</name>
    <name type="common">Peruvian cotton</name>
    <name type="synonym">Gossypium klotzschianum subsp. raimondii</name>
    <dbReference type="NCBI Taxonomy" id="29730"/>
    <lineage>
        <taxon>Eukaryota</taxon>
        <taxon>Viridiplantae</taxon>
        <taxon>Streptophyta</taxon>
        <taxon>Embryophyta</taxon>
        <taxon>Tracheophyta</taxon>
        <taxon>Spermatophyta</taxon>
        <taxon>Magnoliopsida</taxon>
        <taxon>eudicotyledons</taxon>
        <taxon>Gunneridae</taxon>
        <taxon>Pentapetalae</taxon>
        <taxon>rosids</taxon>
        <taxon>malvids</taxon>
        <taxon>Malvales</taxon>
        <taxon>Malvaceae</taxon>
        <taxon>Malvoideae</taxon>
        <taxon>Gossypium</taxon>
    </lineage>
</organism>
<dbReference type="EMBL" id="JABEZZ010000013">
    <property type="protein sequence ID" value="MBA0602905.1"/>
    <property type="molecule type" value="Genomic_DNA"/>
</dbReference>
<dbReference type="PANTHER" id="PTHR47723:SF24">
    <property type="entry name" value="RNASE H TYPE-1 DOMAIN-CONTAINING PROTEIN"/>
    <property type="match status" value="1"/>
</dbReference>
<feature type="domain" description="RNase H type-1" evidence="1">
    <location>
        <begin position="25"/>
        <end position="78"/>
    </location>
</feature>